<gene>
    <name evidence="1" type="ORF">CCR87_08035</name>
</gene>
<evidence type="ECO:0000313" key="2">
    <source>
        <dbReference type="Proteomes" id="UP000706333"/>
    </source>
</evidence>
<organism evidence="1 2">
    <name type="scientific">Rhodobaculum claviforme</name>
    <dbReference type="NCBI Taxonomy" id="1549854"/>
    <lineage>
        <taxon>Bacteria</taxon>
        <taxon>Pseudomonadati</taxon>
        <taxon>Pseudomonadota</taxon>
        <taxon>Alphaproteobacteria</taxon>
        <taxon>Rhodobacterales</taxon>
        <taxon>Paracoccaceae</taxon>
        <taxon>Rhodobaculum</taxon>
    </lineage>
</organism>
<evidence type="ECO:0008006" key="3">
    <source>
        <dbReference type="Google" id="ProtNLM"/>
    </source>
</evidence>
<dbReference type="Proteomes" id="UP000706333">
    <property type="component" value="Unassembled WGS sequence"/>
</dbReference>
<proteinExistence type="predicted"/>
<sequence>MVGRMLTFARAAEIFTGADQICYAILPESHREPMPVASQGFRDWLTMAAWRDGQTTPSLRETTRVAEILTTWSRLAGSMRPVGLRVAEANGCLYLDLGDASGQAVEIDTHGWRLVDTPPMVFRRPSGMKPLPAPARGGSIKRLRRHIRTDEDGLLMAIAWLLAALRPKGPYPMLYLLGSHGAAKSWAMTVLKTLIDPEKAMRSKLPTVSKDLYVVAQASHVPAFDNVSRISDGISDTLCTIATGSSHRGRKLFTDQEESVITVQRPMLMNGIIDAVGRPDLSDRLFRIELERVPDEERRPEAELRRELERDHPLLLGALLDIMVVGLRNMGDVRRLSGERMIDAAHWAQACAPAFSTEERLVEALQRSRKALSSDMLSTNPVARAILELADERGRWTGTATDLLSEVVRRAPPEEKLMPQGAAQLKRTLNRIETDLRAHGLDIEDRRVGRRGDRVITIILRAPPADARGTEDG</sequence>
<keyword evidence="2" id="KW-1185">Reference proteome</keyword>
<reference evidence="1" key="2">
    <citation type="journal article" date="2020" name="Microorganisms">
        <title>Osmotic Adaptation and Compatible Solute Biosynthesis of Phototrophic Bacteria as Revealed from Genome Analyses.</title>
        <authorList>
            <person name="Imhoff J.F."/>
            <person name="Rahn T."/>
            <person name="Kunzel S."/>
            <person name="Keller A."/>
            <person name="Neulinger S.C."/>
        </authorList>
    </citation>
    <scope>NUCLEOTIDE SEQUENCE</scope>
    <source>
        <strain evidence="1">LMG 28126</strain>
    </source>
</reference>
<comment type="caution">
    <text evidence="1">The sequence shown here is derived from an EMBL/GenBank/DDBJ whole genome shotgun (WGS) entry which is preliminary data.</text>
</comment>
<name>A0A934WHK2_9RHOB</name>
<protein>
    <recommendedName>
        <fullName evidence="3">ATP-binding protein</fullName>
    </recommendedName>
</protein>
<dbReference type="AlphaFoldDB" id="A0A934WHK2"/>
<accession>A0A934WHK2</accession>
<evidence type="ECO:0000313" key="1">
    <source>
        <dbReference type="EMBL" id="MBK5927285.1"/>
    </source>
</evidence>
<dbReference type="EMBL" id="NHSD01000227">
    <property type="protein sequence ID" value="MBK5927285.1"/>
    <property type="molecule type" value="Genomic_DNA"/>
</dbReference>
<reference evidence="1" key="1">
    <citation type="submission" date="2017-05" db="EMBL/GenBank/DDBJ databases">
        <authorList>
            <person name="Imhoff J.F."/>
            <person name="Rahn T."/>
            <person name="Kuenzel S."/>
            <person name="Neulinger S.C."/>
        </authorList>
    </citation>
    <scope>NUCLEOTIDE SEQUENCE</scope>
    <source>
        <strain evidence="1">LMG 28126</strain>
    </source>
</reference>